<sequence>MKYYHQYINHPWKKILFWGLLLVIVGFLLFIIGGLIGYSISSDQSAFNFLNPASWNHVLSFIR</sequence>
<keyword evidence="2" id="KW-0804">Transcription</keyword>
<name>A0A2J9PPL0_9LACT</name>
<evidence type="ECO:0000313" key="3">
    <source>
        <dbReference type="Proteomes" id="UP000192813"/>
    </source>
</evidence>
<dbReference type="Proteomes" id="UP000192813">
    <property type="component" value="Unassembled WGS sequence"/>
</dbReference>
<evidence type="ECO:0000256" key="1">
    <source>
        <dbReference type="SAM" id="Phobius"/>
    </source>
</evidence>
<dbReference type="RefSeq" id="WP_083069828.1">
    <property type="nucleotide sequence ID" value="NZ_JALXKY010000007.1"/>
</dbReference>
<proteinExistence type="predicted"/>
<protein>
    <submittedName>
        <fullName evidence="2">DNA-directed RNA polymerase subunit beta</fullName>
    </submittedName>
</protein>
<keyword evidence="2" id="KW-0240">DNA-directed RNA polymerase</keyword>
<gene>
    <name evidence="2" type="ORF">A6J77_008230</name>
</gene>
<accession>A0A2J9PPL0</accession>
<dbReference type="InterPro" id="IPR024596">
    <property type="entry name" value="RNApol_su_b/EpuA"/>
</dbReference>
<dbReference type="AlphaFoldDB" id="A0A2J9PPL0"/>
<dbReference type="EMBL" id="NBTM02000001">
    <property type="protein sequence ID" value="PNL92216.1"/>
    <property type="molecule type" value="Genomic_DNA"/>
</dbReference>
<comment type="caution">
    <text evidence="2">The sequence shown here is derived from an EMBL/GenBank/DDBJ whole genome shotgun (WGS) entry which is preliminary data.</text>
</comment>
<evidence type="ECO:0000313" key="2">
    <source>
        <dbReference type="EMBL" id="PNL92216.1"/>
    </source>
</evidence>
<keyword evidence="1" id="KW-0812">Transmembrane</keyword>
<dbReference type="GO" id="GO:0000428">
    <property type="term" value="C:DNA-directed RNA polymerase complex"/>
    <property type="evidence" value="ECO:0007669"/>
    <property type="project" value="UniProtKB-KW"/>
</dbReference>
<organism evidence="2 3">
    <name type="scientific">Aerococcus viridans</name>
    <dbReference type="NCBI Taxonomy" id="1377"/>
    <lineage>
        <taxon>Bacteria</taxon>
        <taxon>Bacillati</taxon>
        <taxon>Bacillota</taxon>
        <taxon>Bacilli</taxon>
        <taxon>Lactobacillales</taxon>
        <taxon>Aerococcaceae</taxon>
        <taxon>Aerococcus</taxon>
    </lineage>
</organism>
<keyword evidence="1" id="KW-1133">Transmembrane helix</keyword>
<reference evidence="3" key="1">
    <citation type="submission" date="2017-12" db="EMBL/GenBank/DDBJ databases">
        <title>FDA dAtabase for Regulatory Grade micrObial Sequences (FDA-ARGOS): Supporting development and validation of Infectious Disease Dx tests.</title>
        <authorList>
            <person name="Hoffmann M."/>
            <person name="Allard M."/>
            <person name="Evans P."/>
            <person name="Brown E."/>
            <person name="Tallon L."/>
            <person name="Sadzewicz L."/>
            <person name="Sengamalay N."/>
            <person name="Ott S."/>
            <person name="Godinez A."/>
            <person name="Nagaraj S."/>
            <person name="Vavikolanu K."/>
            <person name="Aluvathingal J."/>
            <person name="Nadendla S."/>
            <person name="Sichtig H."/>
        </authorList>
    </citation>
    <scope>NUCLEOTIDE SEQUENCE [LARGE SCALE GENOMIC DNA]</scope>
    <source>
        <strain evidence="3">FDAARGOS_249</strain>
    </source>
</reference>
<feature type="transmembrane region" description="Helical" evidence="1">
    <location>
        <begin position="15"/>
        <end position="40"/>
    </location>
</feature>
<dbReference type="Pfam" id="PF11772">
    <property type="entry name" value="EpuA"/>
    <property type="match status" value="1"/>
</dbReference>
<keyword evidence="1" id="KW-0472">Membrane</keyword>